<evidence type="ECO:0000313" key="5">
    <source>
        <dbReference type="Proteomes" id="UP001185899"/>
    </source>
</evidence>
<sequence>MSALIAVAHGSRDPRSSATIHRAVDALRRRRPDLDVRVAFLDLSEPGVDQVVDDLADAGHGRIVAVPMLLGKAFHAKVDLPELLQAARTRHPHVSITQADVLGDDRLLIDAVRDRITDTGVAVTDSTVGIALAAVGSSVAPANQRTRVIAQKLLAGTDWAGAVTCFATSVSPSPTDAIAQLRTLGADRIVVAPWFLAPGLLTDRIEASVAGLPNVVHAEVIGAHPALADLVSRRYDSAVSMGRSAGSTPAARAGAAPEPNALPHRFNEPVHQQSRRHR</sequence>
<dbReference type="Gene3D" id="3.40.50.1400">
    <property type="match status" value="2"/>
</dbReference>
<comment type="caution">
    <text evidence="4">The sequence shown here is derived from an EMBL/GenBank/DDBJ whole genome shotgun (WGS) entry which is preliminary data.</text>
</comment>
<gene>
    <name evidence="4" type="ORF">R3P95_14740</name>
</gene>
<evidence type="ECO:0000256" key="3">
    <source>
        <dbReference type="SAM" id="MobiDB-lite"/>
    </source>
</evidence>
<proteinExistence type="predicted"/>
<keyword evidence="5" id="KW-1185">Reference proteome</keyword>
<feature type="region of interest" description="Disordered" evidence="3">
    <location>
        <begin position="241"/>
        <end position="278"/>
    </location>
</feature>
<evidence type="ECO:0000256" key="2">
    <source>
        <dbReference type="ARBA" id="ARBA00023239"/>
    </source>
</evidence>
<keyword evidence="2" id="KW-0456">Lyase</keyword>
<dbReference type="PANTHER" id="PTHR33542">
    <property type="entry name" value="SIROHYDROCHLORIN FERROCHELATASE, CHLOROPLASTIC"/>
    <property type="match status" value="1"/>
</dbReference>
<dbReference type="Proteomes" id="UP001185899">
    <property type="component" value="Unassembled WGS sequence"/>
</dbReference>
<feature type="compositionally biased region" description="Low complexity" evidence="3">
    <location>
        <begin position="243"/>
        <end position="257"/>
    </location>
</feature>
<evidence type="ECO:0000256" key="1">
    <source>
        <dbReference type="ARBA" id="ARBA00022723"/>
    </source>
</evidence>
<dbReference type="RefSeq" id="WP_317548648.1">
    <property type="nucleotide sequence ID" value="NZ_JAWLKE010000005.1"/>
</dbReference>
<name>A0ABU4AZY3_9NOCA</name>
<accession>A0ABU4AZY3</accession>
<dbReference type="InterPro" id="IPR002762">
    <property type="entry name" value="CbiX-like"/>
</dbReference>
<reference evidence="4 5" key="1">
    <citation type="submission" date="2023-10" db="EMBL/GenBank/DDBJ databases">
        <title>Development of a sustainable strategy for remediation of hydrocarbon-contaminated territories based on the waste exchange concept.</title>
        <authorList>
            <person name="Krivoruchko A."/>
        </authorList>
    </citation>
    <scope>NUCLEOTIDE SEQUENCE [LARGE SCALE GENOMIC DNA]</scope>
    <source>
        <strain evidence="4 5">IEGM 1322</strain>
    </source>
</reference>
<keyword evidence="1" id="KW-0479">Metal-binding</keyword>
<dbReference type="SUPFAM" id="SSF53800">
    <property type="entry name" value="Chelatase"/>
    <property type="match status" value="1"/>
</dbReference>
<dbReference type="EMBL" id="JAWLKE010000005">
    <property type="protein sequence ID" value="MDV6231810.1"/>
    <property type="molecule type" value="Genomic_DNA"/>
</dbReference>
<evidence type="ECO:0000313" key="4">
    <source>
        <dbReference type="EMBL" id="MDV6231810.1"/>
    </source>
</evidence>
<protein>
    <submittedName>
        <fullName evidence="4">Sirohydrochlorin chelatase</fullName>
    </submittedName>
</protein>
<dbReference type="InterPro" id="IPR050963">
    <property type="entry name" value="Sirohydro_Cobaltochel/CbiX"/>
</dbReference>
<dbReference type="CDD" id="cd03414">
    <property type="entry name" value="CbiX_SirB_C"/>
    <property type="match status" value="1"/>
</dbReference>
<dbReference type="PANTHER" id="PTHR33542:SF5">
    <property type="entry name" value="FERROCHELATASE CHE1"/>
    <property type="match status" value="1"/>
</dbReference>
<organism evidence="4 5">
    <name type="scientific">Rhodococcus cercidiphylli</name>
    <dbReference type="NCBI Taxonomy" id="489916"/>
    <lineage>
        <taxon>Bacteria</taxon>
        <taxon>Bacillati</taxon>
        <taxon>Actinomycetota</taxon>
        <taxon>Actinomycetes</taxon>
        <taxon>Mycobacteriales</taxon>
        <taxon>Nocardiaceae</taxon>
        <taxon>Rhodococcus</taxon>
    </lineage>
</organism>
<dbReference type="CDD" id="cd03416">
    <property type="entry name" value="CbiX_SirB_N"/>
    <property type="match status" value="1"/>
</dbReference>
<dbReference type="Pfam" id="PF01903">
    <property type="entry name" value="CbiX"/>
    <property type="match status" value="2"/>
</dbReference>